<keyword evidence="11" id="KW-0479">Metal-binding</keyword>
<evidence type="ECO:0000256" key="10">
    <source>
        <dbReference type="PIRSR" id="PIRSR001400-2"/>
    </source>
</evidence>
<feature type="domain" description="Enolase C-terminal TIM barrel" evidence="12">
    <location>
        <begin position="131"/>
        <end position="398"/>
    </location>
</feature>
<dbReference type="UniPathway" id="UPA00109">
    <property type="reaction ID" value="UER00187"/>
</dbReference>
<evidence type="ECO:0000313" key="15">
    <source>
        <dbReference type="Proteomes" id="UP000178495"/>
    </source>
</evidence>
<feature type="binding site" evidence="10">
    <location>
        <position position="302"/>
    </location>
    <ligand>
        <name>substrate</name>
    </ligand>
</feature>
<feature type="binding site" evidence="10">
    <location>
        <position position="156"/>
    </location>
    <ligand>
        <name>substrate</name>
    </ligand>
</feature>
<dbReference type="Pfam" id="PF00113">
    <property type="entry name" value="Enolase_C"/>
    <property type="match status" value="1"/>
</dbReference>
<feature type="active site" description="Proton acceptor" evidence="9">
    <location>
        <position position="327"/>
    </location>
</feature>
<feature type="binding site" evidence="10">
    <location>
        <position position="378"/>
    </location>
    <ligand>
        <name>substrate</name>
    </ligand>
</feature>
<dbReference type="AlphaFoldDB" id="A0A1G2CIK2"/>
<keyword evidence="7" id="KW-0324">Glycolysis</keyword>
<dbReference type="SMART" id="SM01193">
    <property type="entry name" value="Enolase_N"/>
    <property type="match status" value="1"/>
</dbReference>
<proteinExistence type="inferred from homology"/>
<feature type="domain" description="Enolase N-terminal" evidence="13">
    <location>
        <begin position="3"/>
        <end position="121"/>
    </location>
</feature>
<evidence type="ECO:0000256" key="7">
    <source>
        <dbReference type="ARBA" id="ARBA00023152"/>
    </source>
</evidence>
<evidence type="ECO:0000256" key="8">
    <source>
        <dbReference type="ARBA" id="ARBA00023239"/>
    </source>
</evidence>
<comment type="caution">
    <text evidence="14">The sequence shown here is derived from an EMBL/GenBank/DDBJ whole genome shotgun (WGS) entry which is preliminary data.</text>
</comment>
<reference evidence="14 15" key="1">
    <citation type="journal article" date="2016" name="Nat. Commun.">
        <title>Thousands of microbial genomes shed light on interconnected biogeochemical processes in an aquifer system.</title>
        <authorList>
            <person name="Anantharaman K."/>
            <person name="Brown C.T."/>
            <person name="Hug L.A."/>
            <person name="Sharon I."/>
            <person name="Castelle C.J."/>
            <person name="Probst A.J."/>
            <person name="Thomas B.C."/>
            <person name="Singh A."/>
            <person name="Wilkins M.J."/>
            <person name="Karaoz U."/>
            <person name="Brodie E.L."/>
            <person name="Williams K.H."/>
            <person name="Hubbard S.S."/>
            <person name="Banfield J.F."/>
        </authorList>
    </citation>
    <scope>NUCLEOTIDE SEQUENCE [LARGE SCALE GENOMIC DNA]</scope>
</reference>
<dbReference type="Pfam" id="PF03952">
    <property type="entry name" value="Enolase_N"/>
    <property type="match status" value="1"/>
</dbReference>
<dbReference type="Proteomes" id="UP000178495">
    <property type="component" value="Unassembled WGS sequence"/>
</dbReference>
<feature type="binding site" evidence="10">
    <location>
        <position position="276"/>
    </location>
    <ligand>
        <name>substrate</name>
    </ligand>
</feature>
<dbReference type="Gene3D" id="3.30.390.10">
    <property type="entry name" value="Enolase-like, N-terminal domain"/>
    <property type="match status" value="1"/>
</dbReference>
<evidence type="ECO:0000259" key="12">
    <source>
        <dbReference type="SMART" id="SM01192"/>
    </source>
</evidence>
<dbReference type="PANTHER" id="PTHR11902:SF1">
    <property type="entry name" value="ENOLASE"/>
    <property type="match status" value="1"/>
</dbReference>
<dbReference type="GO" id="GO:0000287">
    <property type="term" value="F:magnesium ion binding"/>
    <property type="evidence" value="ECO:0007669"/>
    <property type="project" value="InterPro"/>
</dbReference>
<protein>
    <recommendedName>
        <fullName evidence="4">Enolase</fullName>
        <ecNumber evidence="3">4.2.1.11</ecNumber>
    </recommendedName>
</protein>
<feature type="binding site" evidence="10">
    <location>
        <position position="147"/>
    </location>
    <ligand>
        <name>substrate</name>
    </ligand>
</feature>
<evidence type="ECO:0000313" key="14">
    <source>
        <dbReference type="EMBL" id="OGZ01057.1"/>
    </source>
</evidence>
<organism evidence="14 15">
    <name type="scientific">Candidatus Liptonbacteria bacterium RIFCSPLOWO2_01_FULL_56_20</name>
    <dbReference type="NCBI Taxonomy" id="1798652"/>
    <lineage>
        <taxon>Bacteria</taxon>
        <taxon>Candidatus Liptoniibacteriota</taxon>
    </lineage>
</organism>
<dbReference type="GO" id="GO:0004634">
    <property type="term" value="F:phosphopyruvate hydratase activity"/>
    <property type="evidence" value="ECO:0007669"/>
    <property type="project" value="UniProtKB-EC"/>
</dbReference>
<keyword evidence="6 11" id="KW-0460">Magnesium</keyword>
<dbReference type="PANTHER" id="PTHR11902">
    <property type="entry name" value="ENOLASE"/>
    <property type="match status" value="1"/>
</dbReference>
<accession>A0A1G2CIK2</accession>
<dbReference type="InterPro" id="IPR020809">
    <property type="entry name" value="Enolase_CS"/>
</dbReference>
<dbReference type="EMBL" id="MHLC01000021">
    <property type="protein sequence ID" value="OGZ01057.1"/>
    <property type="molecule type" value="Genomic_DNA"/>
</dbReference>
<dbReference type="InterPro" id="IPR020811">
    <property type="entry name" value="Enolase_N"/>
</dbReference>
<dbReference type="InterPro" id="IPR020810">
    <property type="entry name" value="Enolase_C"/>
</dbReference>
<feature type="binding site" evidence="11">
    <location>
        <position position="234"/>
    </location>
    <ligand>
        <name>Mg(2+)</name>
        <dbReference type="ChEBI" id="CHEBI:18420"/>
    </ligand>
</feature>
<feature type="binding site" evidence="11">
    <location>
        <position position="302"/>
    </location>
    <ligand>
        <name>Mg(2+)</name>
        <dbReference type="ChEBI" id="CHEBI:18420"/>
    </ligand>
</feature>
<dbReference type="SMART" id="SM01192">
    <property type="entry name" value="Enolase_C"/>
    <property type="match status" value="1"/>
</dbReference>
<evidence type="ECO:0000259" key="13">
    <source>
        <dbReference type="SMART" id="SM01193"/>
    </source>
</evidence>
<feature type="active site" description="Proton donor" evidence="9">
    <location>
        <position position="199"/>
    </location>
</feature>
<dbReference type="EC" id="4.2.1.11" evidence="3"/>
<dbReference type="GO" id="GO:0000015">
    <property type="term" value="C:phosphopyruvate hydratase complex"/>
    <property type="evidence" value="ECO:0007669"/>
    <property type="project" value="InterPro"/>
</dbReference>
<dbReference type="PROSITE" id="PS00164">
    <property type="entry name" value="ENOLASE"/>
    <property type="match status" value="1"/>
</dbReference>
<sequence length="398" mass="44201">MRVADVAVRETFDSRGESTIEVSIQDGNGAISSAQIPSGKSRGGKEAVVLPYARARIAGKVIRHAVSGKRYASIREFDRALLRLDSTPRKQKLGGNVMLGVSVAFARGLAAAANKEIWRILEQEFFSKKARVALPVVFSNVINGGAHASNNLDIQEYLVLVRMRKPLAASVKTIIRFYEALGGTLKRKYRMTQLPVGDEDGYSLDFKNNFEPLDILSALIRRLHLQKDFSLGLDAAASNFYRSSRYRFERARLTTDGLLNVYRKYFRDAKLLFSLEDPFEEEDHAGFLKVSAAFPEKLIVGDDLTVTDHERIAHYAQGCVINSVIIKPNQVGTVSGTCQAIRAAQTHKVACIISHRSGETGDNFIIHLARASRAYGVKIGAPVNERVPKFDELIRIYE</sequence>
<dbReference type="PRINTS" id="PR00148">
    <property type="entry name" value="ENOLASE"/>
</dbReference>
<evidence type="ECO:0000256" key="11">
    <source>
        <dbReference type="PIRSR" id="PIRSR001400-3"/>
    </source>
</evidence>
<dbReference type="GO" id="GO:0006096">
    <property type="term" value="P:glycolytic process"/>
    <property type="evidence" value="ECO:0007669"/>
    <property type="project" value="UniProtKB-UniPathway"/>
</dbReference>
<dbReference type="InterPro" id="IPR000941">
    <property type="entry name" value="Enolase"/>
</dbReference>
<evidence type="ECO:0000256" key="9">
    <source>
        <dbReference type="PIRSR" id="PIRSR001400-1"/>
    </source>
</evidence>
<comment type="pathway">
    <text evidence="1">Carbohydrate degradation; glycolysis; pyruvate from D-glyceraldehyde 3-phosphate: step 4/5.</text>
</comment>
<dbReference type="PIRSF" id="PIRSF001400">
    <property type="entry name" value="Enolase"/>
    <property type="match status" value="1"/>
</dbReference>
<feature type="binding site" evidence="10">
    <location>
        <begin position="354"/>
        <end position="357"/>
    </location>
    <ligand>
        <name>substrate</name>
    </ligand>
</feature>
<dbReference type="STRING" id="1798652.A3A43_00215"/>
<evidence type="ECO:0000256" key="2">
    <source>
        <dbReference type="ARBA" id="ARBA00009604"/>
    </source>
</evidence>
<dbReference type="InterPro" id="IPR036849">
    <property type="entry name" value="Enolase-like_C_sf"/>
</dbReference>
<evidence type="ECO:0000256" key="6">
    <source>
        <dbReference type="ARBA" id="ARBA00022842"/>
    </source>
</evidence>
<evidence type="ECO:0000256" key="5">
    <source>
        <dbReference type="ARBA" id="ARBA00022525"/>
    </source>
</evidence>
<dbReference type="InterPro" id="IPR029017">
    <property type="entry name" value="Enolase-like_N"/>
</dbReference>
<dbReference type="SUPFAM" id="SSF54826">
    <property type="entry name" value="Enolase N-terminal domain-like"/>
    <property type="match status" value="1"/>
</dbReference>
<dbReference type="Gene3D" id="3.20.20.120">
    <property type="entry name" value="Enolase-like C-terminal domain"/>
    <property type="match status" value="1"/>
</dbReference>
<evidence type="ECO:0000256" key="3">
    <source>
        <dbReference type="ARBA" id="ARBA00012058"/>
    </source>
</evidence>
<comment type="cofactor">
    <cofactor evidence="11">
        <name>Mg(2+)</name>
        <dbReference type="ChEBI" id="CHEBI:18420"/>
    </cofactor>
    <text evidence="11">Mg(2+) is required for catalysis and for stabilizing the dimer.</text>
</comment>
<keyword evidence="8" id="KW-0456">Lyase</keyword>
<name>A0A1G2CIK2_9BACT</name>
<feature type="binding site" evidence="11">
    <location>
        <position position="276"/>
    </location>
    <ligand>
        <name>Mg(2+)</name>
        <dbReference type="ChEBI" id="CHEBI:18420"/>
    </ligand>
</feature>
<keyword evidence="5" id="KW-0964">Secreted</keyword>
<comment type="similarity">
    <text evidence="2">Belongs to the enolase family.</text>
</comment>
<evidence type="ECO:0000256" key="1">
    <source>
        <dbReference type="ARBA" id="ARBA00005031"/>
    </source>
</evidence>
<evidence type="ECO:0000256" key="4">
    <source>
        <dbReference type="ARBA" id="ARBA00017068"/>
    </source>
</evidence>
<dbReference type="SUPFAM" id="SSF51604">
    <property type="entry name" value="Enolase C-terminal domain-like"/>
    <property type="match status" value="1"/>
</dbReference>
<gene>
    <name evidence="14" type="ORF">A3A43_00215</name>
</gene>